<name>A0A653BS68_CALMS</name>
<evidence type="ECO:0000313" key="2">
    <source>
        <dbReference type="Proteomes" id="UP000410492"/>
    </source>
</evidence>
<dbReference type="Proteomes" id="UP000410492">
    <property type="component" value="Unassembled WGS sequence"/>
</dbReference>
<sequence>MCVYLVLWTCVNTLLYSYMNKLSMSMSMSTCYKL</sequence>
<dbReference type="AlphaFoldDB" id="A0A653BS68"/>
<proteinExistence type="predicted"/>
<reference evidence="1 2" key="1">
    <citation type="submission" date="2019-01" db="EMBL/GenBank/DDBJ databases">
        <authorList>
            <person name="Sayadi A."/>
        </authorList>
    </citation>
    <scope>NUCLEOTIDE SEQUENCE [LARGE SCALE GENOMIC DNA]</scope>
</reference>
<organism evidence="1 2">
    <name type="scientific">Callosobruchus maculatus</name>
    <name type="common">Southern cowpea weevil</name>
    <name type="synonym">Pulse bruchid</name>
    <dbReference type="NCBI Taxonomy" id="64391"/>
    <lineage>
        <taxon>Eukaryota</taxon>
        <taxon>Metazoa</taxon>
        <taxon>Ecdysozoa</taxon>
        <taxon>Arthropoda</taxon>
        <taxon>Hexapoda</taxon>
        <taxon>Insecta</taxon>
        <taxon>Pterygota</taxon>
        <taxon>Neoptera</taxon>
        <taxon>Endopterygota</taxon>
        <taxon>Coleoptera</taxon>
        <taxon>Polyphaga</taxon>
        <taxon>Cucujiformia</taxon>
        <taxon>Chrysomeloidea</taxon>
        <taxon>Chrysomelidae</taxon>
        <taxon>Bruchinae</taxon>
        <taxon>Bruchini</taxon>
        <taxon>Callosobruchus</taxon>
    </lineage>
</organism>
<gene>
    <name evidence="1" type="ORF">CALMAC_LOCUS2946</name>
</gene>
<keyword evidence="2" id="KW-1185">Reference proteome</keyword>
<accession>A0A653BS68</accession>
<protein>
    <submittedName>
        <fullName evidence="1">Uncharacterized protein</fullName>
    </submittedName>
</protein>
<dbReference type="EMBL" id="CAACVG010003840">
    <property type="protein sequence ID" value="VEN37836.1"/>
    <property type="molecule type" value="Genomic_DNA"/>
</dbReference>
<evidence type="ECO:0000313" key="1">
    <source>
        <dbReference type="EMBL" id="VEN37836.1"/>
    </source>
</evidence>